<dbReference type="EMBL" id="JAAXOT010000022">
    <property type="protein sequence ID" value="NKY60427.1"/>
    <property type="molecule type" value="Genomic_DNA"/>
</dbReference>
<protein>
    <submittedName>
        <fullName evidence="1">Uncharacterized protein</fullName>
    </submittedName>
</protein>
<accession>A0A846YMT8</accession>
<comment type="caution">
    <text evidence="1">The sequence shown here is derived from an EMBL/GenBank/DDBJ whole genome shotgun (WGS) entry which is preliminary data.</text>
</comment>
<organism evidence="1 2">
    <name type="scientific">Nocardia flavorosea</name>
    <dbReference type="NCBI Taxonomy" id="53429"/>
    <lineage>
        <taxon>Bacteria</taxon>
        <taxon>Bacillati</taxon>
        <taxon>Actinomycetota</taxon>
        <taxon>Actinomycetes</taxon>
        <taxon>Mycobacteriales</taxon>
        <taxon>Nocardiaceae</taxon>
        <taxon>Nocardia</taxon>
    </lineage>
</organism>
<sequence length="138" mass="15846">MTTPPGLEWLTVGATVAYVHNRRDSMIYEAVVQKVGKRDVVVTVNDREEKFNINKTTEIDGTRWLDRWISGTWGYSTSLGPLDSDHARKLREGKTRTEAITRAHSLADDFTRRRDVDTAKKLRDALDVFLELHDTEKD</sequence>
<proteinExistence type="predicted"/>
<dbReference type="AlphaFoldDB" id="A0A846YMT8"/>
<dbReference type="RefSeq" id="WP_062979984.1">
    <property type="nucleotide sequence ID" value="NZ_JAAXOT010000022.1"/>
</dbReference>
<name>A0A846YMT8_9NOCA</name>
<evidence type="ECO:0000313" key="1">
    <source>
        <dbReference type="EMBL" id="NKY60427.1"/>
    </source>
</evidence>
<reference evidence="1 2" key="1">
    <citation type="submission" date="2020-04" db="EMBL/GenBank/DDBJ databases">
        <title>MicrobeNet Type strains.</title>
        <authorList>
            <person name="Nicholson A.C."/>
        </authorList>
    </citation>
    <scope>NUCLEOTIDE SEQUENCE [LARGE SCALE GENOMIC DNA]</scope>
    <source>
        <strain evidence="1 2">JCM 3332</strain>
    </source>
</reference>
<evidence type="ECO:0000313" key="2">
    <source>
        <dbReference type="Proteomes" id="UP000570678"/>
    </source>
</evidence>
<keyword evidence="2" id="KW-1185">Reference proteome</keyword>
<gene>
    <name evidence="1" type="ORF">HGA15_30680</name>
</gene>
<dbReference type="Proteomes" id="UP000570678">
    <property type="component" value="Unassembled WGS sequence"/>
</dbReference>